<organism evidence="1 2">
    <name type="scientific">Maribacter arcticus</name>
    <dbReference type="NCBI Taxonomy" id="561365"/>
    <lineage>
        <taxon>Bacteria</taxon>
        <taxon>Pseudomonadati</taxon>
        <taxon>Bacteroidota</taxon>
        <taxon>Flavobacteriia</taxon>
        <taxon>Flavobacteriales</taxon>
        <taxon>Flavobacteriaceae</taxon>
        <taxon>Maribacter</taxon>
    </lineage>
</organism>
<protein>
    <submittedName>
        <fullName evidence="1">Uncharacterized protein</fullName>
    </submittedName>
</protein>
<reference evidence="2" key="1">
    <citation type="submission" date="2017-02" db="EMBL/GenBank/DDBJ databases">
        <authorList>
            <person name="Varghese N."/>
            <person name="Submissions S."/>
        </authorList>
    </citation>
    <scope>NUCLEOTIDE SEQUENCE [LARGE SCALE GENOMIC DNA]</scope>
    <source>
        <strain evidence="2">DSM 23546</strain>
    </source>
</reference>
<evidence type="ECO:0000313" key="2">
    <source>
        <dbReference type="Proteomes" id="UP000190339"/>
    </source>
</evidence>
<evidence type="ECO:0000313" key="1">
    <source>
        <dbReference type="EMBL" id="SKB83879.1"/>
    </source>
</evidence>
<dbReference type="EMBL" id="FUYL01000013">
    <property type="protein sequence ID" value="SKB83879.1"/>
    <property type="molecule type" value="Genomic_DNA"/>
</dbReference>
<dbReference type="Pfam" id="PF18905">
    <property type="entry name" value="DUF5661"/>
    <property type="match status" value="1"/>
</dbReference>
<sequence length="88" mass="10315">MEKLNLADAKQIGTDLGIDWNEINLEEFTMGLNVEFEHGTRYPETNVTNNDKSLTGKIAWAHLKEFPDYYTRLEKMEKEADAYWKSKK</sequence>
<proteinExistence type="predicted"/>
<dbReference type="InterPro" id="IPR043720">
    <property type="entry name" value="DUF5661"/>
</dbReference>
<dbReference type="OrthoDB" id="5515006at2"/>
<dbReference type="Proteomes" id="UP000190339">
    <property type="component" value="Unassembled WGS sequence"/>
</dbReference>
<dbReference type="RefSeq" id="WP_079514290.1">
    <property type="nucleotide sequence ID" value="NZ_FUYL01000013.1"/>
</dbReference>
<dbReference type="STRING" id="561365.SAMN05660866_03525"/>
<keyword evidence="2" id="KW-1185">Reference proteome</keyword>
<accession>A0A1T5EJ37</accession>
<name>A0A1T5EJ37_9FLAO</name>
<dbReference type="AlphaFoldDB" id="A0A1T5EJ37"/>
<gene>
    <name evidence="1" type="ORF">SAMN05660866_03525</name>
</gene>